<feature type="non-terminal residue" evidence="1">
    <location>
        <position position="1"/>
    </location>
</feature>
<dbReference type="EMBL" id="QJJY01000083">
    <property type="protein sequence ID" value="PXX20110.1"/>
    <property type="molecule type" value="Genomic_DNA"/>
</dbReference>
<protein>
    <submittedName>
        <fullName evidence="1">Uncharacterized protein</fullName>
    </submittedName>
</protein>
<evidence type="ECO:0000313" key="2">
    <source>
        <dbReference type="Proteomes" id="UP000247755"/>
    </source>
</evidence>
<evidence type="ECO:0000313" key="1">
    <source>
        <dbReference type="EMBL" id="PXX20110.1"/>
    </source>
</evidence>
<sequence length="31" mass="3352">DATVWTFPVSPNLNFSHRAVRNRMPGGVPGA</sequence>
<organism evidence="1 2">
    <name type="scientific">Burkholderia pyrrocinia</name>
    <name type="common">Pseudomonas pyrrocinia</name>
    <dbReference type="NCBI Taxonomy" id="60550"/>
    <lineage>
        <taxon>Bacteria</taxon>
        <taxon>Pseudomonadati</taxon>
        <taxon>Pseudomonadota</taxon>
        <taxon>Betaproteobacteria</taxon>
        <taxon>Burkholderiales</taxon>
        <taxon>Burkholderiaceae</taxon>
        <taxon>Burkholderia</taxon>
        <taxon>Burkholderia cepacia complex</taxon>
    </lineage>
</organism>
<dbReference type="AlphaFoldDB" id="A0A318HQL5"/>
<name>A0A318HQL5_BURPY</name>
<accession>A0A318HQL5</accession>
<comment type="caution">
    <text evidence="1">The sequence shown here is derived from an EMBL/GenBank/DDBJ whole genome shotgun (WGS) entry which is preliminary data.</text>
</comment>
<gene>
    <name evidence="1" type="ORF">NA66_10831</name>
</gene>
<reference evidence="1 2" key="1">
    <citation type="submission" date="2018-05" db="EMBL/GenBank/DDBJ databases">
        <title>Comparative genomics of bacterial root endophytes of switchgrass collected from native prairies over two seasons.</title>
        <authorList>
            <person name="Tang Y."/>
        </authorList>
    </citation>
    <scope>NUCLEOTIDE SEQUENCE [LARGE SCALE GENOMIC DNA]</scope>
    <source>
        <strain evidence="1 2">NFIX32</strain>
    </source>
</reference>
<proteinExistence type="predicted"/>
<dbReference type="Proteomes" id="UP000247755">
    <property type="component" value="Unassembled WGS sequence"/>
</dbReference>